<name>A0A4U8UUD9_STECR</name>
<evidence type="ECO:0000313" key="3">
    <source>
        <dbReference type="EMBL" id="TMS36534.1"/>
    </source>
</evidence>
<keyword evidence="2" id="KW-0677">Repeat</keyword>
<evidence type="ECO:0000313" key="4">
    <source>
        <dbReference type="Proteomes" id="UP000298663"/>
    </source>
</evidence>
<keyword evidence="4" id="KW-1185">Reference proteome</keyword>
<reference evidence="3 4" key="2">
    <citation type="journal article" date="2019" name="G3 (Bethesda)">
        <title>Hybrid Assembly of the Genome of the Entomopathogenic Nematode Steinernema carpocapsae Identifies the X-Chromosome.</title>
        <authorList>
            <person name="Serra L."/>
            <person name="Macchietto M."/>
            <person name="Macias-Munoz A."/>
            <person name="McGill C.J."/>
            <person name="Rodriguez I.M."/>
            <person name="Rodriguez B."/>
            <person name="Murad R."/>
            <person name="Mortazavi A."/>
        </authorList>
    </citation>
    <scope>NUCLEOTIDE SEQUENCE [LARGE SCALE GENOMIC DNA]</scope>
    <source>
        <strain evidence="3 4">ALL</strain>
    </source>
</reference>
<keyword evidence="1" id="KW-0880">Kelch repeat</keyword>
<dbReference type="InterPro" id="IPR015915">
    <property type="entry name" value="Kelch-typ_b-propeller"/>
</dbReference>
<evidence type="ECO:0000256" key="1">
    <source>
        <dbReference type="ARBA" id="ARBA00022441"/>
    </source>
</evidence>
<evidence type="ECO:0008006" key="5">
    <source>
        <dbReference type="Google" id="ProtNLM"/>
    </source>
</evidence>
<dbReference type="GO" id="GO:0032874">
    <property type="term" value="P:positive regulation of stress-activated MAPK cascade"/>
    <property type="evidence" value="ECO:0007669"/>
    <property type="project" value="TreeGrafter"/>
</dbReference>
<accession>A0A4U8UUD9</accession>
<dbReference type="PANTHER" id="PTHR46428:SF1">
    <property type="entry name" value="KELCH DOMAIN-CONTAINING PROTEIN 10"/>
    <property type="match status" value="1"/>
</dbReference>
<dbReference type="Pfam" id="PF24681">
    <property type="entry name" value="Kelch_KLHDC2_KLHL20_DRC7"/>
    <property type="match status" value="1"/>
</dbReference>
<dbReference type="STRING" id="34508.A0A4U8UUD9"/>
<dbReference type="Gene3D" id="2.120.10.80">
    <property type="entry name" value="Kelch-type beta propeller"/>
    <property type="match status" value="1"/>
</dbReference>
<dbReference type="OrthoDB" id="7676067at2759"/>
<reference evidence="3 4" key="1">
    <citation type="journal article" date="2015" name="Genome Biol.">
        <title>Comparative genomics of Steinernema reveals deeply conserved gene regulatory networks.</title>
        <authorList>
            <person name="Dillman A.R."/>
            <person name="Macchietto M."/>
            <person name="Porter C.F."/>
            <person name="Rogers A."/>
            <person name="Williams B."/>
            <person name="Antoshechkin I."/>
            <person name="Lee M.M."/>
            <person name="Goodwin Z."/>
            <person name="Lu X."/>
            <person name="Lewis E.E."/>
            <person name="Goodrich-Blair H."/>
            <person name="Stock S.P."/>
            <person name="Adams B.J."/>
            <person name="Sternberg P.W."/>
            <person name="Mortazavi A."/>
        </authorList>
    </citation>
    <scope>NUCLEOTIDE SEQUENCE [LARGE SCALE GENOMIC DNA]</scope>
    <source>
        <strain evidence="3 4">ALL</strain>
    </source>
</reference>
<dbReference type="SUPFAM" id="SSF117281">
    <property type="entry name" value="Kelch motif"/>
    <property type="match status" value="1"/>
</dbReference>
<dbReference type="PANTHER" id="PTHR46428">
    <property type="entry name" value="KELCH DOMAIN-CONTAINING PROTEIN 10"/>
    <property type="match status" value="1"/>
</dbReference>
<dbReference type="InterPro" id="IPR052125">
    <property type="entry name" value="KLHDC10"/>
</dbReference>
<protein>
    <recommendedName>
        <fullName evidence="5">Kelch repeat protein</fullName>
    </recommendedName>
</protein>
<dbReference type="EMBL" id="AZBU02000001">
    <property type="protein sequence ID" value="TMS36534.1"/>
    <property type="molecule type" value="Genomic_DNA"/>
</dbReference>
<dbReference type="Proteomes" id="UP000298663">
    <property type="component" value="Unassembled WGS sequence"/>
</dbReference>
<gene>
    <name evidence="3" type="ORF">L596_003677</name>
</gene>
<proteinExistence type="predicted"/>
<organism evidence="3 4">
    <name type="scientific">Steinernema carpocapsae</name>
    <name type="common">Entomopathogenic nematode</name>
    <dbReference type="NCBI Taxonomy" id="34508"/>
    <lineage>
        <taxon>Eukaryota</taxon>
        <taxon>Metazoa</taxon>
        <taxon>Ecdysozoa</taxon>
        <taxon>Nematoda</taxon>
        <taxon>Chromadorea</taxon>
        <taxon>Rhabditida</taxon>
        <taxon>Tylenchina</taxon>
        <taxon>Panagrolaimomorpha</taxon>
        <taxon>Strongyloidoidea</taxon>
        <taxon>Steinernematidae</taxon>
        <taxon>Steinernema</taxon>
    </lineage>
</organism>
<sequence>MGPQGVDCDSCDPAPGARSGHRMFCDGGYVYLLGGFNPKRDGSSLIQDLWAFNVLTDEWTKVNTTGHFPQEMASFSLAQNNNRNCTFLFGGTAVPFGQKASNKLFAATRSRFDQWNWQEIVTVGDNRPLPIYGQSMAYIEGDGIYVIGGTTGFHYNMDVHKLKQPLPGPLTSEMLMMPWEWSLECPGTPSEPGRYRHEMVSVDGGFVIIGGGGFGDGVDVQHQRPWFHINSNDEG</sequence>
<evidence type="ECO:0000256" key="2">
    <source>
        <dbReference type="ARBA" id="ARBA00022737"/>
    </source>
</evidence>
<dbReference type="AlphaFoldDB" id="A0A4U8UUD9"/>
<comment type="caution">
    <text evidence="3">The sequence shown here is derived from an EMBL/GenBank/DDBJ whole genome shotgun (WGS) entry which is preliminary data.</text>
</comment>